<feature type="transmembrane region" description="Helical" evidence="8">
    <location>
        <begin position="148"/>
        <end position="169"/>
    </location>
</feature>
<dbReference type="GO" id="GO:0042500">
    <property type="term" value="F:aspartic endopeptidase activity, intramembrane cleaving"/>
    <property type="evidence" value="ECO:0007669"/>
    <property type="project" value="InterPro"/>
</dbReference>
<evidence type="ECO:0000256" key="1">
    <source>
        <dbReference type="ARBA" id="ARBA00004477"/>
    </source>
</evidence>
<dbReference type="EMBL" id="HBKR01011582">
    <property type="protein sequence ID" value="CAE2297264.1"/>
    <property type="molecule type" value="Transcribed_RNA"/>
</dbReference>
<comment type="subcellular location">
    <subcellularLocation>
        <location evidence="1">Endoplasmic reticulum membrane</location>
        <topology evidence="1">Multi-pass membrane protein</topology>
    </subcellularLocation>
</comment>
<feature type="transmembrane region" description="Helical" evidence="8">
    <location>
        <begin position="66"/>
        <end position="83"/>
    </location>
</feature>
<dbReference type="InterPro" id="IPR007369">
    <property type="entry name" value="Peptidase_A22B_SPP"/>
</dbReference>
<keyword evidence="5" id="KW-0256">Endoplasmic reticulum</keyword>
<name>A0A7S4NNE3_9EUKA</name>
<keyword evidence="6 8" id="KW-1133">Transmembrane helix</keyword>
<dbReference type="AlphaFoldDB" id="A0A7S4NNE3"/>
<dbReference type="Pfam" id="PF04258">
    <property type="entry name" value="Peptidase_A22B"/>
    <property type="match status" value="1"/>
</dbReference>
<dbReference type="PANTHER" id="PTHR12174:SF23">
    <property type="entry name" value="MINOR HISTOCOMPATIBILITY ANTIGEN H13"/>
    <property type="match status" value="1"/>
</dbReference>
<keyword evidence="7 8" id="KW-0472">Membrane</keyword>
<evidence type="ECO:0008006" key="10">
    <source>
        <dbReference type="Google" id="ProtNLM"/>
    </source>
</evidence>
<proteinExistence type="inferred from homology"/>
<evidence type="ECO:0000256" key="2">
    <source>
        <dbReference type="ARBA" id="ARBA00006859"/>
    </source>
</evidence>
<dbReference type="GO" id="GO:0098553">
    <property type="term" value="C:lumenal side of endoplasmic reticulum membrane"/>
    <property type="evidence" value="ECO:0007669"/>
    <property type="project" value="TreeGrafter"/>
</dbReference>
<sequence length="357" mass="39864">MDTEMTDKIAEAVEESIDEVVVEISSCGLAIAYTSILIMAFVPIYIGSRWSLHNEEAETMSQKDAYMFPVVGSCVLFGLYLLFKFFSKEYINYLLTAYFLVFGIGTMVMSYSPLIGLFAPASLKSKEYKISFNFLCVIPYVTPDMVNFAPTIVDMITCVFCCALSGWYVMEKHWIVNNILGFAFSLQAISMLNLGSYRIGCILLGGLFLYDIFWVFGTDVMVTVARSFDAPVKLLFPKDIFAAEYQFAMLGLGDIVIPGVFVALLLRFDAHLAGFKKSQKMEKASFPQTFFHVNCVAYILGLATTIGVMHFFQAAQPALLYLVPYVIGASLITAVVKGKLGELLMFEEEEGEKEKEQ</sequence>
<evidence type="ECO:0000313" key="9">
    <source>
        <dbReference type="EMBL" id="CAE2297264.1"/>
    </source>
</evidence>
<evidence type="ECO:0000256" key="8">
    <source>
        <dbReference type="SAM" id="Phobius"/>
    </source>
</evidence>
<keyword evidence="3 8" id="KW-0812">Transmembrane</keyword>
<feature type="transmembrane region" description="Helical" evidence="8">
    <location>
        <begin position="318"/>
        <end position="336"/>
    </location>
</feature>
<organism evidence="9">
    <name type="scientific">Paramoeba aestuarina</name>
    <dbReference type="NCBI Taxonomy" id="180227"/>
    <lineage>
        <taxon>Eukaryota</taxon>
        <taxon>Amoebozoa</taxon>
        <taxon>Discosea</taxon>
        <taxon>Flabellinia</taxon>
        <taxon>Dactylopodida</taxon>
        <taxon>Paramoebidae</taxon>
        <taxon>Paramoeba</taxon>
    </lineage>
</organism>
<accession>A0A7S4NNE3</accession>
<evidence type="ECO:0000256" key="5">
    <source>
        <dbReference type="ARBA" id="ARBA00022824"/>
    </source>
</evidence>
<reference evidence="9" key="1">
    <citation type="submission" date="2021-01" db="EMBL/GenBank/DDBJ databases">
        <authorList>
            <person name="Corre E."/>
            <person name="Pelletier E."/>
            <person name="Niang G."/>
            <person name="Scheremetjew M."/>
            <person name="Finn R."/>
            <person name="Kale V."/>
            <person name="Holt S."/>
            <person name="Cochrane G."/>
            <person name="Meng A."/>
            <person name="Brown T."/>
            <person name="Cohen L."/>
        </authorList>
    </citation>
    <scope>NUCLEOTIDE SEQUENCE</scope>
    <source>
        <strain evidence="9">SoJaBio B1-5/56/2</strain>
    </source>
</reference>
<feature type="transmembrane region" description="Helical" evidence="8">
    <location>
        <begin position="289"/>
        <end position="312"/>
    </location>
</feature>
<feature type="transmembrane region" description="Helical" evidence="8">
    <location>
        <begin position="95"/>
        <end position="119"/>
    </location>
</feature>
<dbReference type="GO" id="GO:0006465">
    <property type="term" value="P:signal peptide processing"/>
    <property type="evidence" value="ECO:0007669"/>
    <property type="project" value="TreeGrafter"/>
</dbReference>
<protein>
    <recommendedName>
        <fullName evidence="10">Minor histocompatibility antigen H13</fullName>
    </recommendedName>
</protein>
<feature type="transmembrane region" description="Helical" evidence="8">
    <location>
        <begin position="201"/>
        <end position="225"/>
    </location>
</feature>
<feature type="transmembrane region" description="Helical" evidence="8">
    <location>
        <begin position="245"/>
        <end position="268"/>
    </location>
</feature>
<evidence type="ECO:0000256" key="6">
    <source>
        <dbReference type="ARBA" id="ARBA00022989"/>
    </source>
</evidence>
<comment type="similarity">
    <text evidence="2">Belongs to the peptidase A22B family.</text>
</comment>
<dbReference type="SMART" id="SM00730">
    <property type="entry name" value="PSN"/>
    <property type="match status" value="1"/>
</dbReference>
<evidence type="ECO:0000256" key="4">
    <source>
        <dbReference type="ARBA" id="ARBA00022801"/>
    </source>
</evidence>
<gene>
    <name evidence="9" type="ORF">NAES01612_LOCUS7685</name>
</gene>
<dbReference type="InterPro" id="IPR006639">
    <property type="entry name" value="Preselin/SPP"/>
</dbReference>
<feature type="transmembrane region" description="Helical" evidence="8">
    <location>
        <begin position="20"/>
        <end position="46"/>
    </location>
</feature>
<dbReference type="GO" id="GO:0098554">
    <property type="term" value="C:cytoplasmic side of endoplasmic reticulum membrane"/>
    <property type="evidence" value="ECO:0007669"/>
    <property type="project" value="TreeGrafter"/>
</dbReference>
<evidence type="ECO:0000256" key="7">
    <source>
        <dbReference type="ARBA" id="ARBA00023136"/>
    </source>
</evidence>
<keyword evidence="4" id="KW-0378">Hydrolase</keyword>
<evidence type="ECO:0000256" key="3">
    <source>
        <dbReference type="ARBA" id="ARBA00022692"/>
    </source>
</evidence>
<dbReference type="GO" id="GO:0033619">
    <property type="term" value="P:membrane protein proteolysis"/>
    <property type="evidence" value="ECO:0007669"/>
    <property type="project" value="TreeGrafter"/>
</dbReference>
<dbReference type="PANTHER" id="PTHR12174">
    <property type="entry name" value="SIGNAL PEPTIDE PEPTIDASE"/>
    <property type="match status" value="1"/>
</dbReference>